<accession>A0A8M1FS53</accession>
<evidence type="ECO:0000256" key="4">
    <source>
        <dbReference type="ARBA" id="ARBA00022448"/>
    </source>
</evidence>
<protein>
    <recommendedName>
        <fullName evidence="3">Mitochondrial import receptor subunit TOM7 homolog</fullName>
    </recommendedName>
    <alternativeName>
        <fullName evidence="11">Translocase of outer membrane 7 kDa subunit homolog</fullName>
    </alternativeName>
</protein>
<dbReference type="AlphaFoldDB" id="A0A8M1FS53"/>
<proteinExistence type="inferred from homology"/>
<evidence type="ECO:0000256" key="11">
    <source>
        <dbReference type="ARBA" id="ARBA00032786"/>
    </source>
</evidence>
<evidence type="ECO:0000256" key="2">
    <source>
        <dbReference type="ARBA" id="ARBA00010917"/>
    </source>
</evidence>
<keyword evidence="13" id="KW-0675">Receptor</keyword>
<evidence type="ECO:0000256" key="5">
    <source>
        <dbReference type="ARBA" id="ARBA00022692"/>
    </source>
</evidence>
<dbReference type="PANTHER" id="PTHR46722:SF1">
    <property type="entry name" value="MITOCHONDRIAL IMPORT RECEPTOR SUBUNIT TOM7 HOMOLOG"/>
    <property type="match status" value="1"/>
</dbReference>
<dbReference type="GO" id="GO:0030150">
    <property type="term" value="P:protein import into mitochondrial matrix"/>
    <property type="evidence" value="ECO:0007669"/>
    <property type="project" value="InterPro"/>
</dbReference>
<evidence type="ECO:0000256" key="7">
    <source>
        <dbReference type="ARBA" id="ARBA00022927"/>
    </source>
</evidence>
<keyword evidence="12" id="KW-1185">Reference proteome</keyword>
<keyword evidence="9" id="KW-0496">Mitochondrion</keyword>
<dbReference type="GeneID" id="121102740"/>
<evidence type="ECO:0000313" key="12">
    <source>
        <dbReference type="Proteomes" id="UP000261680"/>
    </source>
</evidence>
<gene>
    <name evidence="13" type="primary">LOC121102740</name>
</gene>
<evidence type="ECO:0000256" key="6">
    <source>
        <dbReference type="ARBA" id="ARBA00022787"/>
    </source>
</evidence>
<comment type="subcellular location">
    <subcellularLocation>
        <location evidence="1">Mitochondrion outer membrane</location>
        <topology evidence="1">Single-pass membrane protein</topology>
    </subcellularLocation>
</comment>
<keyword evidence="10" id="KW-0472">Membrane</keyword>
<name>A0A8M1FS53_URSMA</name>
<evidence type="ECO:0000256" key="3">
    <source>
        <dbReference type="ARBA" id="ARBA00014537"/>
    </source>
</evidence>
<keyword evidence="6" id="KW-1000">Mitochondrion outer membrane</keyword>
<comment type="similarity">
    <text evidence="2">Belongs to the Tom7 family.</text>
</comment>
<dbReference type="GO" id="GO:0005742">
    <property type="term" value="C:mitochondrial outer membrane translocase complex"/>
    <property type="evidence" value="ECO:0007669"/>
    <property type="project" value="InterPro"/>
</dbReference>
<keyword evidence="5" id="KW-0812">Transmembrane</keyword>
<evidence type="ECO:0000313" key="13">
    <source>
        <dbReference type="RefSeq" id="XP_040486201.1"/>
    </source>
</evidence>
<sequence>MPRSVGSFSKYMVFFRGNCQAVTMVKLSKEAKQRLQQLFRGGQFATHWSLVPVMIYLGFKRGADPGMSEPTIFSLLRG</sequence>
<keyword evidence="7" id="KW-0653">Protein transport</keyword>
<dbReference type="GO" id="GO:1903955">
    <property type="term" value="P:positive regulation of protein targeting to mitochondrion"/>
    <property type="evidence" value="ECO:0007669"/>
    <property type="project" value="TreeGrafter"/>
</dbReference>
<dbReference type="OrthoDB" id="284357at2759"/>
<dbReference type="RefSeq" id="XP_040486201.1">
    <property type="nucleotide sequence ID" value="XM_040630267.1"/>
</dbReference>
<keyword evidence="8" id="KW-1133">Transmembrane helix</keyword>
<evidence type="ECO:0000256" key="10">
    <source>
        <dbReference type="ARBA" id="ARBA00023136"/>
    </source>
</evidence>
<evidence type="ECO:0000256" key="1">
    <source>
        <dbReference type="ARBA" id="ARBA00004572"/>
    </source>
</evidence>
<keyword evidence="4" id="KW-0813">Transport</keyword>
<evidence type="ECO:0000256" key="9">
    <source>
        <dbReference type="ARBA" id="ARBA00023128"/>
    </source>
</evidence>
<reference evidence="13" key="1">
    <citation type="submission" date="2025-08" db="UniProtKB">
        <authorList>
            <consortium name="RefSeq"/>
        </authorList>
    </citation>
    <scope>IDENTIFICATION</scope>
    <source>
        <tissue evidence="13">Whole blood</tissue>
    </source>
</reference>
<evidence type="ECO:0000256" key="8">
    <source>
        <dbReference type="ARBA" id="ARBA00022989"/>
    </source>
</evidence>
<dbReference type="Pfam" id="PF08038">
    <property type="entry name" value="Tom7"/>
    <property type="match status" value="1"/>
</dbReference>
<organism evidence="12 13">
    <name type="scientific">Ursus maritimus</name>
    <name type="common">Polar bear</name>
    <name type="synonym">Thalarctos maritimus</name>
    <dbReference type="NCBI Taxonomy" id="29073"/>
    <lineage>
        <taxon>Eukaryota</taxon>
        <taxon>Metazoa</taxon>
        <taxon>Chordata</taxon>
        <taxon>Craniata</taxon>
        <taxon>Vertebrata</taxon>
        <taxon>Euteleostomi</taxon>
        <taxon>Mammalia</taxon>
        <taxon>Eutheria</taxon>
        <taxon>Laurasiatheria</taxon>
        <taxon>Carnivora</taxon>
        <taxon>Caniformia</taxon>
        <taxon>Ursidae</taxon>
        <taxon>Ursus</taxon>
    </lineage>
</organism>
<dbReference type="InterPro" id="IPR012621">
    <property type="entry name" value="Tom7"/>
</dbReference>
<dbReference type="Proteomes" id="UP000261680">
    <property type="component" value="Unplaced"/>
</dbReference>
<dbReference type="PANTHER" id="PTHR46722">
    <property type="entry name" value="MITOCHONDRIAL IMPORT RECEPTOR SUBUNIT TOM7 HOMOLOG"/>
    <property type="match status" value="1"/>
</dbReference>
<dbReference type="KEGG" id="umr:121102740"/>